<evidence type="ECO:0000313" key="3">
    <source>
        <dbReference type="Proteomes" id="UP000067626"/>
    </source>
</evidence>
<protein>
    <submittedName>
        <fullName evidence="2">Epimerase</fullName>
    </submittedName>
</protein>
<dbReference type="STRING" id="52.CMC5_047410"/>
<evidence type="ECO:0000313" key="2">
    <source>
        <dbReference type="EMBL" id="AKT40585.1"/>
    </source>
</evidence>
<feature type="domain" description="NAD-dependent epimerase/dehydratase" evidence="1">
    <location>
        <begin position="6"/>
        <end position="217"/>
    </location>
</feature>
<dbReference type="Pfam" id="PF01370">
    <property type="entry name" value="Epimerase"/>
    <property type="match status" value="1"/>
</dbReference>
<evidence type="ECO:0000259" key="1">
    <source>
        <dbReference type="Pfam" id="PF01370"/>
    </source>
</evidence>
<dbReference type="RefSeq" id="WP_050432495.1">
    <property type="nucleotide sequence ID" value="NZ_CP012159.1"/>
</dbReference>
<dbReference type="PANTHER" id="PTHR43245">
    <property type="entry name" value="BIFUNCTIONAL POLYMYXIN RESISTANCE PROTEIN ARNA"/>
    <property type="match status" value="1"/>
</dbReference>
<organism evidence="2 3">
    <name type="scientific">Chondromyces crocatus</name>
    <dbReference type="NCBI Taxonomy" id="52"/>
    <lineage>
        <taxon>Bacteria</taxon>
        <taxon>Pseudomonadati</taxon>
        <taxon>Myxococcota</taxon>
        <taxon>Polyangia</taxon>
        <taxon>Polyangiales</taxon>
        <taxon>Polyangiaceae</taxon>
        <taxon>Chondromyces</taxon>
    </lineage>
</organism>
<dbReference type="KEGG" id="ccro:CMC5_047410"/>
<dbReference type="EMBL" id="CP012159">
    <property type="protein sequence ID" value="AKT40585.1"/>
    <property type="molecule type" value="Genomic_DNA"/>
</dbReference>
<accession>A0A0K1EIA7</accession>
<dbReference type="InterPro" id="IPR036291">
    <property type="entry name" value="NAD(P)-bd_dom_sf"/>
</dbReference>
<keyword evidence="3" id="KW-1185">Reference proteome</keyword>
<dbReference type="InterPro" id="IPR001509">
    <property type="entry name" value="Epimerase_deHydtase"/>
</dbReference>
<gene>
    <name evidence="2" type="ORF">CMC5_047410</name>
</gene>
<dbReference type="InterPro" id="IPR050177">
    <property type="entry name" value="Lipid_A_modif_metabolic_enz"/>
</dbReference>
<dbReference type="AlphaFoldDB" id="A0A0K1EIA7"/>
<dbReference type="SUPFAM" id="SSF51735">
    <property type="entry name" value="NAD(P)-binding Rossmann-fold domains"/>
    <property type="match status" value="1"/>
</dbReference>
<dbReference type="Gene3D" id="3.40.50.720">
    <property type="entry name" value="NAD(P)-binding Rossmann-like Domain"/>
    <property type="match status" value="1"/>
</dbReference>
<sequence length="311" mass="33080">MGRPLLITGSEGLIGRALGQSLVASGFEIRGLDLRARAGIGQGDVRVLETVRERMRDCVGVVHLAAVSRVIWGEQDPQGCWETNVGGTGNVLTAALGAQHRPWVLFASSREVYGQPRDVPVSEDAPLAPLNVYGRSKVMGERLLEEVREAGLRTAVVRLSNVYGSPEDHPDRVVPAFARAALLRGQLRVDGAGNTFDFTHLSDTVRGLVGLVAALEGGEGKLPPVHLVTGIPTTLGALARLAVTLAGTGAEVVEAAPRDFDVSHFHGSPQRAKEILGWEAQVSIEAGLAKLIEAFRGPCRQLGTMHHGRRG</sequence>
<name>A0A0K1EIA7_CHOCO</name>
<dbReference type="OrthoDB" id="9801785at2"/>
<proteinExistence type="predicted"/>
<dbReference type="Proteomes" id="UP000067626">
    <property type="component" value="Chromosome"/>
</dbReference>
<reference evidence="2 3" key="1">
    <citation type="submission" date="2015-07" db="EMBL/GenBank/DDBJ databases">
        <title>Genome analysis of myxobacterium Chondromyces crocatus Cm c5 reveals a high potential for natural compound synthesis and the genetic basis for the loss of fruiting body formation.</title>
        <authorList>
            <person name="Zaburannyi N."/>
            <person name="Bunk B."/>
            <person name="Maier J."/>
            <person name="Overmann J."/>
            <person name="Mueller R."/>
        </authorList>
    </citation>
    <scope>NUCLEOTIDE SEQUENCE [LARGE SCALE GENOMIC DNA]</scope>
    <source>
        <strain evidence="2 3">Cm c5</strain>
    </source>
</reference>